<proteinExistence type="predicted"/>
<dbReference type="Gramene" id="OMO71266">
    <property type="protein sequence ID" value="OMO71266"/>
    <property type="gene ID" value="CCACVL1_18314"/>
</dbReference>
<evidence type="ECO:0000256" key="1">
    <source>
        <dbReference type="SAM" id="MobiDB-lite"/>
    </source>
</evidence>
<reference evidence="2 3" key="1">
    <citation type="submission" date="2013-09" db="EMBL/GenBank/DDBJ databases">
        <title>Corchorus capsularis genome sequencing.</title>
        <authorList>
            <person name="Alam M."/>
            <person name="Haque M.S."/>
            <person name="Islam M.S."/>
            <person name="Emdad E.M."/>
            <person name="Islam M.M."/>
            <person name="Ahmed B."/>
            <person name="Halim A."/>
            <person name="Hossen Q.M.M."/>
            <person name="Hossain M.Z."/>
            <person name="Ahmed R."/>
            <person name="Khan M.M."/>
            <person name="Islam R."/>
            <person name="Rashid M.M."/>
            <person name="Khan S.A."/>
            <person name="Rahman M.S."/>
            <person name="Alam M."/>
        </authorList>
    </citation>
    <scope>NUCLEOTIDE SEQUENCE [LARGE SCALE GENOMIC DNA]</scope>
    <source>
        <strain evidence="3">cv. CVL-1</strain>
        <tissue evidence="2">Whole seedling</tissue>
    </source>
</reference>
<feature type="compositionally biased region" description="Pro residues" evidence="1">
    <location>
        <begin position="19"/>
        <end position="28"/>
    </location>
</feature>
<evidence type="ECO:0000313" key="2">
    <source>
        <dbReference type="EMBL" id="OMO71266.1"/>
    </source>
</evidence>
<organism evidence="2 3">
    <name type="scientific">Corchorus capsularis</name>
    <name type="common">Jute</name>
    <dbReference type="NCBI Taxonomy" id="210143"/>
    <lineage>
        <taxon>Eukaryota</taxon>
        <taxon>Viridiplantae</taxon>
        <taxon>Streptophyta</taxon>
        <taxon>Embryophyta</taxon>
        <taxon>Tracheophyta</taxon>
        <taxon>Spermatophyta</taxon>
        <taxon>Magnoliopsida</taxon>
        <taxon>eudicotyledons</taxon>
        <taxon>Gunneridae</taxon>
        <taxon>Pentapetalae</taxon>
        <taxon>rosids</taxon>
        <taxon>malvids</taxon>
        <taxon>Malvales</taxon>
        <taxon>Malvaceae</taxon>
        <taxon>Grewioideae</taxon>
        <taxon>Apeibeae</taxon>
        <taxon>Corchorus</taxon>
    </lineage>
</organism>
<comment type="caution">
    <text evidence="2">The sequence shown here is derived from an EMBL/GenBank/DDBJ whole genome shotgun (WGS) entry which is preliminary data.</text>
</comment>
<dbReference type="EMBL" id="AWWV01011657">
    <property type="protein sequence ID" value="OMO71266.1"/>
    <property type="molecule type" value="Genomic_DNA"/>
</dbReference>
<keyword evidence="3" id="KW-1185">Reference proteome</keyword>
<protein>
    <submittedName>
        <fullName evidence="2">Transcription factor ETV7 isoform 5</fullName>
    </submittedName>
</protein>
<gene>
    <name evidence="2" type="ORF">CCACVL1_18314</name>
</gene>
<accession>A0A1R3HLL2</accession>
<sequence length="128" mass="14000">MDPPTTEPSSSAALGSGMPDPPPKPPDPSLNHTRPTISFKQKLLSTTAHTYFPSWFDASLTEETIPPGEETMETNNPKAINLTMAEKERIRKRWTKALIIKLISGFLRGTSQEPGSGIPKENPNGDMV</sequence>
<dbReference type="Proteomes" id="UP000188268">
    <property type="component" value="Unassembled WGS sequence"/>
</dbReference>
<name>A0A1R3HLL2_COCAP</name>
<evidence type="ECO:0000313" key="3">
    <source>
        <dbReference type="Proteomes" id="UP000188268"/>
    </source>
</evidence>
<dbReference type="AlphaFoldDB" id="A0A1R3HLL2"/>
<feature type="region of interest" description="Disordered" evidence="1">
    <location>
        <begin position="1"/>
        <end position="34"/>
    </location>
</feature>